<keyword evidence="3" id="KW-0949">S-adenosyl-L-methionine</keyword>
<name>Q2FNA7_METHJ</name>
<comment type="cofactor">
    <cofactor evidence="1">
        <name>[4Fe-4S] cluster</name>
        <dbReference type="ChEBI" id="CHEBI:49883"/>
    </cofactor>
</comment>
<dbReference type="OrthoDB" id="335406at2157"/>
<dbReference type="SFLD" id="SFLDG01114">
    <property type="entry name" value="phosphomethylpyrimidine_syntha"/>
    <property type="match status" value="1"/>
</dbReference>
<keyword evidence="8" id="KW-0456">Lyase</keyword>
<evidence type="ECO:0000313" key="11">
    <source>
        <dbReference type="Proteomes" id="UP000001941"/>
    </source>
</evidence>
<dbReference type="NCBIfam" id="TIGR00190">
    <property type="entry name" value="thiC"/>
    <property type="match status" value="1"/>
</dbReference>
<evidence type="ECO:0000256" key="1">
    <source>
        <dbReference type="ARBA" id="ARBA00001966"/>
    </source>
</evidence>
<dbReference type="EC" id="4.1.99.17" evidence="9"/>
<sequence>MVPTQYSLPDTSVLNTIAQAESLDNDRLIRLIQAGRVVVPRNPRRLCPPCAIGEGCKVKVNVNVGTSQGLCDPALEKEKAEAAIQNGAHTLMDLSTGGDLPAIRRMVLSSPVPVGTVPIYEAVRRAGSVRDVDADLLFTVIREHCRDGVDFLTLHCGVNQDVLRSLREDPRRMGVVSRGGSFHVAMMAAQEEENPLWSEFDYLCEILDEYQVVVSLGDGMRPGCHEDATREAKTVEYLNLGRLARRAHHLGIPRMIEGPGHMPLEQIGYNVRMIKELTDYAPLYLLGPLVTDIASGYDHVVGAIGGAIACKHGANFLCMVSPSEHLALPRVHDIIEGTRASVLAAHIGDLLAGREDARNREIMMGKARQELDWEKQFNLSLFPEVARSIHDRDQEKETCSMCGDLCAVKMVRDLFTTPDDNGTA</sequence>
<evidence type="ECO:0000256" key="5">
    <source>
        <dbReference type="ARBA" id="ARBA00022833"/>
    </source>
</evidence>
<dbReference type="AlphaFoldDB" id="Q2FNA7"/>
<keyword evidence="7" id="KW-0411">Iron-sulfur</keyword>
<dbReference type="NCBIfam" id="NF009895">
    <property type="entry name" value="PRK13352.1"/>
    <property type="match status" value="1"/>
</dbReference>
<accession>Q2FNA7</accession>
<dbReference type="InterPro" id="IPR002817">
    <property type="entry name" value="ThiC/BzaA/B"/>
</dbReference>
<dbReference type="RefSeq" id="WP_011449417.1">
    <property type="nucleotide sequence ID" value="NC_007796.1"/>
</dbReference>
<dbReference type="GO" id="GO:0051539">
    <property type="term" value="F:4 iron, 4 sulfur cluster binding"/>
    <property type="evidence" value="ECO:0007669"/>
    <property type="project" value="UniProtKB-KW"/>
</dbReference>
<reference evidence="11" key="1">
    <citation type="journal article" date="2016" name="Stand. Genomic Sci.">
        <title>Complete genome sequence of Methanospirillum hungatei type strain JF1.</title>
        <authorList>
            <person name="Gunsalus R.P."/>
            <person name="Cook L.E."/>
            <person name="Crable B."/>
            <person name="Rohlin L."/>
            <person name="McDonald E."/>
            <person name="Mouttaki H."/>
            <person name="Sieber J.R."/>
            <person name="Poweleit N."/>
            <person name="Zhou H."/>
            <person name="Lapidus A.L."/>
            <person name="Daligault H.E."/>
            <person name="Land M."/>
            <person name="Gilna P."/>
            <person name="Ivanova N."/>
            <person name="Kyrpides N."/>
            <person name="Culley D.E."/>
            <person name="McInerney M.J."/>
        </authorList>
    </citation>
    <scope>NUCLEOTIDE SEQUENCE [LARGE SCALE GENOMIC DNA]</scope>
    <source>
        <strain evidence="11">ATCC 27890 / DSM 864 / NBRC 100397 / JF-1</strain>
    </source>
</reference>
<organism evidence="10 11">
    <name type="scientific">Methanospirillum hungatei JF-1 (strain ATCC 27890 / DSM 864 / NBRC 100397 / JF-1)</name>
    <dbReference type="NCBI Taxonomy" id="323259"/>
    <lineage>
        <taxon>Archaea</taxon>
        <taxon>Methanobacteriati</taxon>
        <taxon>Methanobacteriota</taxon>
        <taxon>Stenosarchaea group</taxon>
        <taxon>Methanomicrobia</taxon>
        <taxon>Methanomicrobiales</taxon>
        <taxon>Methanospirillaceae</taxon>
        <taxon>Methanospirillum</taxon>
    </lineage>
</organism>
<dbReference type="EnsemblBacteria" id="ABD42159">
    <property type="protein sequence ID" value="ABD42159"/>
    <property type="gene ID" value="Mhun_2459"/>
</dbReference>
<evidence type="ECO:0000256" key="6">
    <source>
        <dbReference type="ARBA" id="ARBA00023004"/>
    </source>
</evidence>
<dbReference type="STRING" id="323259.Mhun_2459"/>
<dbReference type="SFLD" id="SFLDS00113">
    <property type="entry name" value="Radical_SAM_Phosphomethylpyrim"/>
    <property type="match status" value="1"/>
</dbReference>
<dbReference type="InterPro" id="IPR038521">
    <property type="entry name" value="ThiC/Bza_core_dom"/>
</dbReference>
<dbReference type="GO" id="GO:0070284">
    <property type="term" value="F:phosphomethylpyrimidine synthase activity"/>
    <property type="evidence" value="ECO:0007669"/>
    <property type="project" value="UniProtKB-EC"/>
</dbReference>
<dbReference type="Pfam" id="PF01964">
    <property type="entry name" value="ThiC_Rad_SAM"/>
    <property type="match status" value="1"/>
</dbReference>
<dbReference type="PANTHER" id="PTHR30557">
    <property type="entry name" value="THIAMINE BIOSYNTHESIS PROTEIN THIC"/>
    <property type="match status" value="1"/>
</dbReference>
<dbReference type="GeneID" id="3924236"/>
<dbReference type="Gene3D" id="3.20.20.540">
    <property type="entry name" value="Radical SAM ThiC family, central domain"/>
    <property type="match status" value="1"/>
</dbReference>
<keyword evidence="11" id="KW-1185">Reference proteome</keyword>
<evidence type="ECO:0000313" key="10">
    <source>
        <dbReference type="EMBL" id="ABD42159.1"/>
    </source>
</evidence>
<evidence type="ECO:0000256" key="9">
    <source>
        <dbReference type="NCBIfam" id="TIGR00190"/>
    </source>
</evidence>
<keyword evidence="6" id="KW-0408">Iron</keyword>
<proteinExistence type="predicted"/>
<dbReference type="KEGG" id="mhu:Mhun_2459"/>
<dbReference type="GO" id="GO:0009228">
    <property type="term" value="P:thiamine biosynthetic process"/>
    <property type="evidence" value="ECO:0007669"/>
    <property type="project" value="UniProtKB-UniRule"/>
</dbReference>
<protein>
    <recommendedName>
        <fullName evidence="9">Phosphomethylpyrimidine synthase</fullName>
        <ecNumber evidence="9">4.1.99.17</ecNumber>
    </recommendedName>
</protein>
<dbReference type="Proteomes" id="UP000001941">
    <property type="component" value="Chromosome"/>
</dbReference>
<evidence type="ECO:0000256" key="7">
    <source>
        <dbReference type="ARBA" id="ARBA00023014"/>
    </source>
</evidence>
<dbReference type="InParanoid" id="Q2FNA7"/>
<keyword evidence="5" id="KW-0862">Zinc</keyword>
<keyword evidence="2" id="KW-0004">4Fe-4S</keyword>
<evidence type="ECO:0000256" key="2">
    <source>
        <dbReference type="ARBA" id="ARBA00022485"/>
    </source>
</evidence>
<evidence type="ECO:0000256" key="3">
    <source>
        <dbReference type="ARBA" id="ARBA00022691"/>
    </source>
</evidence>
<gene>
    <name evidence="10" type="ordered locus">Mhun_2459</name>
</gene>
<dbReference type="SFLD" id="SFLDF00407">
    <property type="entry name" value="phosphomethylpyrimidine_syntha"/>
    <property type="match status" value="1"/>
</dbReference>
<dbReference type="EMBL" id="CP000254">
    <property type="protein sequence ID" value="ABD42159.1"/>
    <property type="molecule type" value="Genomic_DNA"/>
</dbReference>
<dbReference type="Gene3D" id="6.10.250.620">
    <property type="match status" value="1"/>
</dbReference>
<dbReference type="PANTHER" id="PTHR30557:SF1">
    <property type="entry name" value="PHOSPHOMETHYLPYRIMIDINE SYNTHASE, CHLOROPLASTIC"/>
    <property type="match status" value="1"/>
</dbReference>
<dbReference type="eggNOG" id="arCOG02741">
    <property type="taxonomic scope" value="Archaea"/>
</dbReference>
<evidence type="ECO:0000256" key="8">
    <source>
        <dbReference type="ARBA" id="ARBA00023239"/>
    </source>
</evidence>
<dbReference type="GO" id="GO:0046872">
    <property type="term" value="F:metal ion binding"/>
    <property type="evidence" value="ECO:0007669"/>
    <property type="project" value="UniProtKB-KW"/>
</dbReference>
<keyword evidence="4" id="KW-0479">Metal-binding</keyword>
<evidence type="ECO:0000256" key="4">
    <source>
        <dbReference type="ARBA" id="ARBA00022723"/>
    </source>
</evidence>
<dbReference type="HOGENOM" id="CLU_013181_2_2_2"/>